<dbReference type="EMBL" id="JAEPRD010000198">
    <property type="protein sequence ID" value="KAG2194346.1"/>
    <property type="molecule type" value="Genomic_DNA"/>
</dbReference>
<reference evidence="1" key="1">
    <citation type="submission" date="2020-12" db="EMBL/GenBank/DDBJ databases">
        <title>Metabolic potential, ecology and presence of endohyphal bacteria is reflected in genomic diversity of Mucoromycotina.</title>
        <authorList>
            <person name="Muszewska A."/>
            <person name="Okrasinska A."/>
            <person name="Steczkiewicz K."/>
            <person name="Drgas O."/>
            <person name="Orlowska M."/>
            <person name="Perlinska-Lenart U."/>
            <person name="Aleksandrzak-Piekarczyk T."/>
            <person name="Szatraj K."/>
            <person name="Zielenkiewicz U."/>
            <person name="Pilsyk S."/>
            <person name="Malc E."/>
            <person name="Mieczkowski P."/>
            <person name="Kruszewska J.S."/>
            <person name="Biernat P."/>
            <person name="Pawlowska J."/>
        </authorList>
    </citation>
    <scope>NUCLEOTIDE SEQUENCE</scope>
    <source>
        <strain evidence="1">WA0000017839</strain>
    </source>
</reference>
<proteinExistence type="predicted"/>
<protein>
    <submittedName>
        <fullName evidence="1">Uncharacterized protein</fullName>
    </submittedName>
</protein>
<sequence>MHSALKANSSLAIIGKLLAKRPPLGLSQFWCARWFLDLPLKCVVTVGPAVNTWLPTLVPSSVALRYLVSDIYKWDQVHDVLVNSRVVTAPKVKEVRKALHPSDGWFAATGFVPTALRDTPNRDSLLPAWLPSLYHWCIPQDPGNSVTVSGVRPVDLRWFWHPDREGCESRPTVPKIVPTRLLLRLALWRRFWS</sequence>
<evidence type="ECO:0000313" key="1">
    <source>
        <dbReference type="EMBL" id="KAG2194346.1"/>
    </source>
</evidence>
<accession>A0A8H7UQ24</accession>
<name>A0A8H7UQ24_9FUNG</name>
<organism evidence="1 2">
    <name type="scientific">Mucor saturninus</name>
    <dbReference type="NCBI Taxonomy" id="64648"/>
    <lineage>
        <taxon>Eukaryota</taxon>
        <taxon>Fungi</taxon>
        <taxon>Fungi incertae sedis</taxon>
        <taxon>Mucoromycota</taxon>
        <taxon>Mucoromycotina</taxon>
        <taxon>Mucoromycetes</taxon>
        <taxon>Mucorales</taxon>
        <taxon>Mucorineae</taxon>
        <taxon>Mucoraceae</taxon>
        <taxon>Mucor</taxon>
    </lineage>
</organism>
<dbReference type="AlphaFoldDB" id="A0A8H7UQ24"/>
<gene>
    <name evidence="1" type="ORF">INT47_011513</name>
</gene>
<evidence type="ECO:0000313" key="2">
    <source>
        <dbReference type="Proteomes" id="UP000603453"/>
    </source>
</evidence>
<dbReference type="OrthoDB" id="2417874at2759"/>
<keyword evidence="2" id="KW-1185">Reference proteome</keyword>
<comment type="caution">
    <text evidence="1">The sequence shown here is derived from an EMBL/GenBank/DDBJ whole genome shotgun (WGS) entry which is preliminary data.</text>
</comment>
<dbReference type="Proteomes" id="UP000603453">
    <property type="component" value="Unassembled WGS sequence"/>
</dbReference>